<dbReference type="EMBL" id="CABHMY010000111">
    <property type="protein sequence ID" value="VUX11995.1"/>
    <property type="molecule type" value="Genomic_DNA"/>
</dbReference>
<dbReference type="Proteomes" id="UP000406184">
    <property type="component" value="Unassembled WGS sequence"/>
</dbReference>
<reference evidence="1 2" key="1">
    <citation type="submission" date="2019-07" db="EMBL/GenBank/DDBJ databases">
        <authorList>
            <person name="Hibberd C M."/>
            <person name="Gehrig L. J."/>
            <person name="Chang H.-W."/>
            <person name="Venkatesh S."/>
        </authorList>
    </citation>
    <scope>NUCLEOTIDE SEQUENCE [LARGE SCALE GENOMIC DNA]</scope>
    <source>
        <strain evidence="1">Faecalibacterium_prausnitzii_JG_BgPS064</strain>
    </source>
</reference>
<dbReference type="AlphaFoldDB" id="A0A564SMH0"/>
<organism evidence="1 2">
    <name type="scientific">Faecalibacterium prausnitzii</name>
    <dbReference type="NCBI Taxonomy" id="853"/>
    <lineage>
        <taxon>Bacteria</taxon>
        <taxon>Bacillati</taxon>
        <taxon>Bacillota</taxon>
        <taxon>Clostridia</taxon>
        <taxon>Eubacteriales</taxon>
        <taxon>Oscillospiraceae</taxon>
        <taxon>Faecalibacterium</taxon>
    </lineage>
</organism>
<name>A0A564SMH0_9FIRM</name>
<evidence type="ECO:0000313" key="2">
    <source>
        <dbReference type="Proteomes" id="UP000406184"/>
    </source>
</evidence>
<evidence type="ECO:0000313" key="1">
    <source>
        <dbReference type="EMBL" id="VUX11995.1"/>
    </source>
</evidence>
<proteinExistence type="predicted"/>
<accession>A0A564SMH0</accession>
<keyword evidence="2" id="KW-1185">Reference proteome</keyword>
<protein>
    <submittedName>
        <fullName evidence="1">Uncharacterized protein</fullName>
    </submittedName>
</protein>
<sequence>MKDIELRYVGGHVEVYTGAGAFLFSADTLREAMEELDAA</sequence>
<gene>
    <name evidence="1" type="ORF">FPPS064S07_00751</name>
</gene>